<feature type="domain" description="General stress protein FMN-binding split barrel" evidence="1">
    <location>
        <begin position="2"/>
        <end position="91"/>
    </location>
</feature>
<evidence type="ECO:0000313" key="2">
    <source>
        <dbReference type="EMBL" id="MCM1989077.1"/>
    </source>
</evidence>
<name>A0A9J6NZN4_9CLOT</name>
<gene>
    <name evidence="2" type="ORF">KDK92_04940</name>
</gene>
<reference evidence="2" key="1">
    <citation type="journal article" date="2021" name="mSystems">
        <title>Bacteria and Archaea Synergistically Convert Glycine Betaine to Biogenic Methane in the Formosa Cold Seep of the South China Sea.</title>
        <authorList>
            <person name="Li L."/>
            <person name="Zhang W."/>
            <person name="Zhang S."/>
            <person name="Song L."/>
            <person name="Sun Q."/>
            <person name="Zhang H."/>
            <person name="Xiang H."/>
            <person name="Dong X."/>
        </authorList>
    </citation>
    <scope>NUCLEOTIDE SEQUENCE</scope>
    <source>
        <strain evidence="2">ZWT</strain>
    </source>
</reference>
<proteinExistence type="predicted"/>
<evidence type="ECO:0000313" key="3">
    <source>
        <dbReference type="Proteomes" id="UP001056429"/>
    </source>
</evidence>
<dbReference type="Pfam" id="PF16242">
    <property type="entry name" value="Pyrid_ox_like"/>
    <property type="match status" value="1"/>
</dbReference>
<protein>
    <submittedName>
        <fullName evidence="2">Pyridoxamine 5'-phosphate oxidase family protein</fullName>
    </submittedName>
</protein>
<dbReference type="EMBL" id="JAGSOJ010000001">
    <property type="protein sequence ID" value="MCM1989077.1"/>
    <property type="molecule type" value="Genomic_DNA"/>
</dbReference>
<accession>A0A9J6NZN4</accession>
<dbReference type="SUPFAM" id="SSF50475">
    <property type="entry name" value="FMN-binding split barrel"/>
    <property type="match status" value="1"/>
</dbReference>
<reference evidence="2" key="2">
    <citation type="submission" date="2021-04" db="EMBL/GenBank/DDBJ databases">
        <authorList>
            <person name="Dong X."/>
        </authorList>
    </citation>
    <scope>NUCLEOTIDE SEQUENCE</scope>
    <source>
        <strain evidence="2">ZWT</strain>
    </source>
</reference>
<dbReference type="InterPro" id="IPR038725">
    <property type="entry name" value="YdaG_split_barrel_FMN-bd"/>
</dbReference>
<dbReference type="Proteomes" id="UP001056429">
    <property type="component" value="Unassembled WGS sequence"/>
</dbReference>
<evidence type="ECO:0000259" key="1">
    <source>
        <dbReference type="Pfam" id="PF16242"/>
    </source>
</evidence>
<comment type="caution">
    <text evidence="2">The sequence shown here is derived from an EMBL/GenBank/DDBJ whole genome shotgun (WGS) entry which is preliminary data.</text>
</comment>
<dbReference type="InterPro" id="IPR012349">
    <property type="entry name" value="Split_barrel_FMN-bd"/>
</dbReference>
<dbReference type="Gene3D" id="2.30.110.10">
    <property type="entry name" value="Electron Transport, Fmn-binding Protein, Chain A"/>
    <property type="match status" value="1"/>
</dbReference>
<sequence>MSKLLDFLNENRQGQFATIKNNKPVMRPFQFVFEKDGKFYFLTSNTKDVYRQLIAAGVAGFAVMGKDMSWARLSGEVQFVDGLELKEEALNTNPLIRGIYKTADNPIFEMFYIHRGEASLHRGAGELIEEMEI</sequence>
<organism evidence="2 3">
    <name type="scientific">Oceanirhabdus seepicola</name>
    <dbReference type="NCBI Taxonomy" id="2828781"/>
    <lineage>
        <taxon>Bacteria</taxon>
        <taxon>Bacillati</taxon>
        <taxon>Bacillota</taxon>
        <taxon>Clostridia</taxon>
        <taxon>Eubacteriales</taxon>
        <taxon>Clostridiaceae</taxon>
        <taxon>Oceanirhabdus</taxon>
    </lineage>
</organism>
<dbReference type="RefSeq" id="WP_250857952.1">
    <property type="nucleotide sequence ID" value="NZ_JAGSOJ010000001.1"/>
</dbReference>
<dbReference type="AlphaFoldDB" id="A0A9J6NZN4"/>
<keyword evidence="3" id="KW-1185">Reference proteome</keyword>